<keyword evidence="3" id="KW-1185">Reference proteome</keyword>
<gene>
    <name evidence="2" type="primary">67</name>
    <name evidence="2" type="ORF">SEA_DUMPSTERDUDE_67</name>
</gene>
<dbReference type="EMBL" id="MT024859">
    <property type="protein sequence ID" value="QIN93655.1"/>
    <property type="molecule type" value="Genomic_DNA"/>
</dbReference>
<evidence type="ECO:0000313" key="2">
    <source>
        <dbReference type="EMBL" id="QIN93655.1"/>
    </source>
</evidence>
<name>A0A6G8R0C4_9CAUD</name>
<sequence length="265" mass="29525">MTWFKVDDGFWSHPKTSTLPAPAIALWVKAGAYSCQHLTDGRITPQVLRLLGSRKSARDLVSAGLWYEVADGWEFHDWSEYQETSSDVRKRREEAKERQRRSREARTNKQRESQAKSQRMSRVTEGVSSQEVSYPRPDPTRPDLSIGYVEGEGSPTERDSDDPPPPRCPKHIGDAKPPPCGACGDARRARDAWDAEQARARVEAERSERHALAELAREAIAACTLCDDSGYRGSRVCNHDPDTEARAARGLALVRQQLGGKAGEA</sequence>
<evidence type="ECO:0000313" key="3">
    <source>
        <dbReference type="Proteomes" id="UP000500788"/>
    </source>
</evidence>
<feature type="region of interest" description="Disordered" evidence="1">
    <location>
        <begin position="84"/>
        <end position="186"/>
    </location>
</feature>
<proteinExistence type="predicted"/>
<accession>A0A6G8R0C4</accession>
<dbReference type="RefSeq" id="YP_010001133.1">
    <property type="nucleotide sequence ID" value="NC_053172.1"/>
</dbReference>
<reference evidence="2 3" key="1">
    <citation type="submission" date="2020-02" db="EMBL/GenBank/DDBJ databases">
        <authorList>
            <person name="Merkhofer E.C."/>
            <person name="Bhalla S."/>
            <person name="Bricker J.S."/>
            <person name="Brissette I."/>
            <person name="Cavasco M."/>
            <person name="Coleman S."/>
            <person name="Katsanos J."/>
            <person name="Mckinney A."/>
            <person name="Tibbets T."/>
            <person name="Garlena R.A."/>
            <person name="Russell D.A."/>
            <person name="Pope W.H."/>
            <person name="Jacobs-Sera D."/>
            <person name="Hatfull G.F."/>
        </authorList>
    </citation>
    <scope>NUCLEOTIDE SEQUENCE [LARGE SCALE GENOMIC DNA]</scope>
</reference>
<feature type="compositionally biased region" description="Basic and acidic residues" evidence="1">
    <location>
        <begin position="86"/>
        <end position="114"/>
    </location>
</feature>
<dbReference type="KEGG" id="vg:62974298"/>
<evidence type="ECO:0008006" key="4">
    <source>
        <dbReference type="Google" id="ProtNLM"/>
    </source>
</evidence>
<feature type="compositionally biased region" description="Polar residues" evidence="1">
    <location>
        <begin position="115"/>
        <end position="132"/>
    </location>
</feature>
<dbReference type="Proteomes" id="UP000500788">
    <property type="component" value="Segment"/>
</dbReference>
<evidence type="ECO:0000256" key="1">
    <source>
        <dbReference type="SAM" id="MobiDB-lite"/>
    </source>
</evidence>
<organism evidence="2 3">
    <name type="scientific">Gordonia phage DumpsterDude</name>
    <dbReference type="NCBI Taxonomy" id="2713262"/>
    <lineage>
        <taxon>Viruses</taxon>
        <taxon>Duplodnaviria</taxon>
        <taxon>Heunggongvirae</taxon>
        <taxon>Uroviricota</taxon>
        <taxon>Caudoviricetes</taxon>
        <taxon>Ruthyvirus</taxon>
        <taxon>Ruthyvirus dumpsterdude</taxon>
    </lineage>
</organism>
<protein>
    <recommendedName>
        <fullName evidence="4">Helix-turn-helix DNA binding domain protein</fullName>
    </recommendedName>
</protein>
<dbReference type="GeneID" id="62974298"/>